<evidence type="ECO:0000256" key="11">
    <source>
        <dbReference type="ARBA" id="ARBA00022989"/>
    </source>
</evidence>
<comment type="similarity">
    <text evidence="20">In the N-terminal section; belongs to the flavodoxin family.</text>
</comment>
<dbReference type="InterPro" id="IPR023173">
    <property type="entry name" value="NADPH_Cyt_P450_Rdtase_alpha"/>
</dbReference>
<keyword evidence="3 20" id="KW-0285">Flavoprotein</keyword>
<keyword evidence="18 20" id="KW-0753">Steroid metabolism</keyword>
<organism evidence="24 25">
    <name type="scientific">Candida glabrata</name>
    <name type="common">Yeast</name>
    <name type="synonym">Torulopsis glabrata</name>
    <dbReference type="NCBI Taxonomy" id="5478"/>
    <lineage>
        <taxon>Eukaryota</taxon>
        <taxon>Fungi</taxon>
        <taxon>Dikarya</taxon>
        <taxon>Ascomycota</taxon>
        <taxon>Saccharomycotina</taxon>
        <taxon>Saccharomycetes</taxon>
        <taxon>Saccharomycetales</taxon>
        <taxon>Saccharomycetaceae</taxon>
        <taxon>Nakaseomyces</taxon>
    </lineage>
</organism>
<keyword evidence="12 20" id="KW-0560">Oxidoreductase</keyword>
<evidence type="ECO:0000256" key="18">
    <source>
        <dbReference type="ARBA" id="ARBA00023221"/>
    </source>
</evidence>
<comment type="similarity">
    <text evidence="20 21">In the C-terminal section; belongs to the flavoprotein pyridine nucleotide cytochrome reductase family.</text>
</comment>
<dbReference type="VEuPathDB" id="FungiDB:B1J91_D04114g"/>
<dbReference type="FunFam" id="3.40.50.80:FF:000018">
    <property type="entry name" value="NADPH--cytochrome P450 reductase"/>
    <property type="match status" value="1"/>
</dbReference>
<keyword evidence="4 20" id="KW-0288">FMN</keyword>
<dbReference type="PANTHER" id="PTHR19384:SF17">
    <property type="entry name" value="NADPH--CYTOCHROME P450 REDUCTASE"/>
    <property type="match status" value="1"/>
</dbReference>
<dbReference type="VEuPathDB" id="FungiDB:CAGL0D04114g"/>
<dbReference type="GO" id="GO:0003958">
    <property type="term" value="F:NADPH-hemoprotein reductase activity"/>
    <property type="evidence" value="ECO:0007669"/>
    <property type="project" value="UniProtKB-UniRule"/>
</dbReference>
<feature type="binding site" evidence="20">
    <location>
        <begin position="606"/>
        <end position="607"/>
    </location>
    <ligand>
        <name>NADP(+)</name>
        <dbReference type="ChEBI" id="CHEBI:58349"/>
    </ligand>
</feature>
<evidence type="ECO:0000313" key="24">
    <source>
        <dbReference type="EMBL" id="KTB01314.1"/>
    </source>
</evidence>
<keyword evidence="6 20" id="KW-1000">Mitochondrion outer membrane</keyword>
<dbReference type="GO" id="GO:0050661">
    <property type="term" value="F:NADP binding"/>
    <property type="evidence" value="ECO:0007669"/>
    <property type="project" value="UniProtKB-UniRule"/>
</dbReference>
<evidence type="ECO:0000256" key="5">
    <source>
        <dbReference type="ARBA" id="ARBA00022692"/>
    </source>
</evidence>
<protein>
    <recommendedName>
        <fullName evidence="20 21">NADPH--cytochrome P450 reductase</fullName>
        <shortName evidence="20">CPR</shortName>
        <shortName evidence="20">P450R</shortName>
        <ecNumber evidence="20 21">1.6.2.4</ecNumber>
    </recommendedName>
</protein>
<dbReference type="GO" id="GO:0005741">
    <property type="term" value="C:mitochondrial outer membrane"/>
    <property type="evidence" value="ECO:0007669"/>
    <property type="project" value="UniProtKB-SubCell"/>
</dbReference>
<dbReference type="HAMAP" id="MF_03212">
    <property type="entry name" value="NCPR"/>
    <property type="match status" value="1"/>
</dbReference>
<dbReference type="PROSITE" id="PS50902">
    <property type="entry name" value="FLAVODOXIN_LIKE"/>
    <property type="match status" value="1"/>
</dbReference>
<evidence type="ECO:0000256" key="14">
    <source>
        <dbReference type="ARBA" id="ARBA00023098"/>
    </source>
</evidence>
<feature type="binding site" evidence="20">
    <location>
        <position position="189"/>
    </location>
    <ligand>
        <name>FMN</name>
        <dbReference type="ChEBI" id="CHEBI:58210"/>
    </ligand>
</feature>
<evidence type="ECO:0000256" key="17">
    <source>
        <dbReference type="ARBA" id="ARBA00023166"/>
    </source>
</evidence>
<dbReference type="Pfam" id="PF00175">
    <property type="entry name" value="NAD_binding_1"/>
    <property type="match status" value="1"/>
</dbReference>
<dbReference type="PANTHER" id="PTHR19384">
    <property type="entry name" value="NITRIC OXIDE SYNTHASE-RELATED"/>
    <property type="match status" value="1"/>
</dbReference>
<dbReference type="InterPro" id="IPR001709">
    <property type="entry name" value="Flavoprot_Pyr_Nucl_cyt_Rdtase"/>
</dbReference>
<evidence type="ECO:0000256" key="19">
    <source>
        <dbReference type="ARBA" id="ARBA00049342"/>
    </source>
</evidence>
<evidence type="ECO:0000259" key="22">
    <source>
        <dbReference type="PROSITE" id="PS50902"/>
    </source>
</evidence>
<dbReference type="PROSITE" id="PS51384">
    <property type="entry name" value="FAD_FR"/>
    <property type="match status" value="1"/>
</dbReference>
<dbReference type="AlphaFoldDB" id="A0A0W0CDL3"/>
<comment type="cofactor">
    <cofactor evidence="20">
        <name>FMN</name>
        <dbReference type="ChEBI" id="CHEBI:58210"/>
    </cofactor>
    <text evidence="20">Binds 1 FMN per monomer.</text>
</comment>
<dbReference type="VEuPathDB" id="FungiDB:GWK60_D04279"/>
<feature type="binding site" evidence="20">
    <location>
        <begin position="67"/>
        <end position="72"/>
    </location>
    <ligand>
        <name>FMN</name>
        <dbReference type="ChEBI" id="CHEBI:58210"/>
    </ligand>
</feature>
<keyword evidence="15 20" id="KW-0496">Mitochondrion</keyword>
<dbReference type="GO" id="GO:0010181">
    <property type="term" value="F:FMN binding"/>
    <property type="evidence" value="ECO:0007669"/>
    <property type="project" value="UniProtKB-UniRule"/>
</dbReference>
<dbReference type="PRINTS" id="PR00369">
    <property type="entry name" value="FLAVODOXIN"/>
</dbReference>
<dbReference type="GO" id="GO:0009055">
    <property type="term" value="F:electron transfer activity"/>
    <property type="evidence" value="ECO:0007669"/>
    <property type="project" value="EnsemblFungi"/>
</dbReference>
<dbReference type="Pfam" id="PF00258">
    <property type="entry name" value="Flavodoxin_1"/>
    <property type="match status" value="1"/>
</dbReference>
<dbReference type="InterPro" id="IPR039261">
    <property type="entry name" value="FNR_nucleotide-bd"/>
</dbReference>
<dbReference type="Proteomes" id="UP000054886">
    <property type="component" value="Unassembled WGS sequence"/>
</dbReference>
<evidence type="ECO:0000313" key="25">
    <source>
        <dbReference type="Proteomes" id="UP000054886"/>
    </source>
</evidence>
<feature type="binding site" evidence="20">
    <location>
        <position position="287"/>
    </location>
    <ligand>
        <name>NADP(+)</name>
        <dbReference type="ChEBI" id="CHEBI:58349"/>
    </ligand>
</feature>
<dbReference type="GO" id="GO:0006696">
    <property type="term" value="P:ergosterol biosynthetic process"/>
    <property type="evidence" value="ECO:0007669"/>
    <property type="project" value="UniProtKB-UniRule"/>
</dbReference>
<dbReference type="EC" id="1.6.2.4" evidence="20 21"/>
<name>A0A0W0CDL3_CANGB</name>
<evidence type="ECO:0000256" key="13">
    <source>
        <dbReference type="ARBA" id="ARBA00023011"/>
    </source>
</evidence>
<keyword evidence="13 20" id="KW-0756">Sterol biosynthesis</keyword>
<dbReference type="PIRSF" id="PIRSF000208">
    <property type="entry name" value="P450R"/>
    <property type="match status" value="1"/>
</dbReference>
<keyword evidence="10 20" id="KW-0752">Steroid biosynthesis</keyword>
<feature type="binding site" evidence="20">
    <location>
        <begin position="459"/>
        <end position="461"/>
    </location>
    <ligand>
        <name>FAD</name>
        <dbReference type="ChEBI" id="CHEBI:57692"/>
    </ligand>
</feature>
<dbReference type="Pfam" id="PF00667">
    <property type="entry name" value="FAD_binding_1"/>
    <property type="match status" value="1"/>
</dbReference>
<dbReference type="InterPro" id="IPR003097">
    <property type="entry name" value="CysJ-like_FAD-binding"/>
</dbReference>
<accession>A0A0W0CDL3</accession>
<dbReference type="InterPro" id="IPR029039">
    <property type="entry name" value="Flavoprotein-like_sf"/>
</dbReference>
<gene>
    <name evidence="20" type="primary">NCP1</name>
    <name evidence="24" type="ORF">AO440_000788</name>
</gene>
<dbReference type="FunFam" id="1.20.990.10:FF:000009">
    <property type="entry name" value="NADPH--cytochrome P450 reductase"/>
    <property type="match status" value="1"/>
</dbReference>
<dbReference type="SUPFAM" id="SSF52343">
    <property type="entry name" value="Ferredoxin reductase-like, C-terminal NADP-linked domain"/>
    <property type="match status" value="1"/>
</dbReference>
<dbReference type="VEuPathDB" id="FungiDB:GVI51_D04059"/>
<evidence type="ECO:0000256" key="10">
    <source>
        <dbReference type="ARBA" id="ARBA00022955"/>
    </source>
</evidence>
<comment type="similarity">
    <text evidence="20">Belongs to the NADPH--cytochrome P450 reductase family.</text>
</comment>
<dbReference type="Gene3D" id="3.40.50.360">
    <property type="match status" value="1"/>
</dbReference>
<evidence type="ECO:0000256" key="16">
    <source>
        <dbReference type="ARBA" id="ARBA00023136"/>
    </source>
</evidence>
<dbReference type="GO" id="GO:0005789">
    <property type="term" value="C:endoplasmic reticulum membrane"/>
    <property type="evidence" value="ECO:0007669"/>
    <property type="project" value="UniProtKB-SubCell"/>
</dbReference>
<dbReference type="SUPFAM" id="SSF52218">
    <property type="entry name" value="Flavoproteins"/>
    <property type="match status" value="1"/>
</dbReference>
<dbReference type="PRINTS" id="PR00371">
    <property type="entry name" value="FPNCR"/>
</dbReference>
<dbReference type="GO" id="GO:0005886">
    <property type="term" value="C:plasma membrane"/>
    <property type="evidence" value="ECO:0007669"/>
    <property type="project" value="UniProtKB-SubCell"/>
</dbReference>
<keyword evidence="17 20" id="KW-1207">Sterol metabolism</keyword>
<evidence type="ECO:0000256" key="9">
    <source>
        <dbReference type="ARBA" id="ARBA00022857"/>
    </source>
</evidence>
<evidence type="ECO:0000256" key="3">
    <source>
        <dbReference type="ARBA" id="ARBA00022630"/>
    </source>
</evidence>
<dbReference type="VEuPathDB" id="FungiDB:GW608_D04279"/>
<evidence type="ECO:0000256" key="1">
    <source>
        <dbReference type="ARBA" id="ARBA00022475"/>
    </source>
</evidence>
<dbReference type="EMBL" id="LLZZ01000131">
    <property type="protein sequence ID" value="KTB01314.1"/>
    <property type="molecule type" value="Genomic_DNA"/>
</dbReference>
<feature type="binding site" evidence="20">
    <location>
        <begin position="154"/>
        <end position="163"/>
    </location>
    <ligand>
        <name>FMN</name>
        <dbReference type="ChEBI" id="CHEBI:58210"/>
    </ligand>
</feature>
<dbReference type="Gene3D" id="2.40.30.10">
    <property type="entry name" value="Translation factors"/>
    <property type="match status" value="1"/>
</dbReference>
<comment type="subcellular location">
    <subcellularLocation>
        <location evidence="20">Endoplasmic reticulum membrane</location>
        <topology evidence="20">Single-pass membrane protein</topology>
        <orientation evidence="20">Cytoplasmic side</orientation>
    </subcellularLocation>
    <subcellularLocation>
        <location evidence="20">Mitochondrion outer membrane</location>
        <topology evidence="20">Single-pass membrane protein</topology>
        <orientation evidence="20">Cytoplasmic side</orientation>
    </subcellularLocation>
    <subcellularLocation>
        <location evidence="20">Cell membrane</location>
        <topology evidence="20">Single-pass membrane protein</topology>
        <orientation evidence="20">Cytoplasmic side</orientation>
    </subcellularLocation>
</comment>
<comment type="catalytic activity">
    <reaction evidence="19 20 21">
        <text>2 oxidized [cytochrome P450] + NADPH = 2 reduced [cytochrome P450] + NADP(+) + H(+)</text>
        <dbReference type="Rhea" id="RHEA:24040"/>
        <dbReference type="Rhea" id="RHEA-COMP:14627"/>
        <dbReference type="Rhea" id="RHEA-COMP:14628"/>
        <dbReference type="ChEBI" id="CHEBI:15378"/>
        <dbReference type="ChEBI" id="CHEBI:55376"/>
        <dbReference type="ChEBI" id="CHEBI:57783"/>
        <dbReference type="ChEBI" id="CHEBI:58349"/>
        <dbReference type="ChEBI" id="CHEBI:60344"/>
        <dbReference type="EC" id="1.6.2.4"/>
    </reaction>
</comment>
<evidence type="ECO:0000256" key="20">
    <source>
        <dbReference type="HAMAP-Rule" id="MF_03212"/>
    </source>
</evidence>
<evidence type="ECO:0000256" key="8">
    <source>
        <dbReference type="ARBA" id="ARBA00022827"/>
    </source>
</evidence>
<keyword evidence="9 20" id="KW-0521">NADP</keyword>
<feature type="binding site" evidence="20">
    <location>
        <position position="543"/>
    </location>
    <ligand>
        <name>NADP(+)</name>
        <dbReference type="ChEBI" id="CHEBI:58349"/>
    </ligand>
</feature>
<proteinExistence type="inferred from homology"/>
<keyword evidence="2 20" id="KW-0444">Lipid biosynthesis</keyword>
<dbReference type="GO" id="GO:0050660">
    <property type="term" value="F:flavin adenine dinucleotide binding"/>
    <property type="evidence" value="ECO:0007669"/>
    <property type="project" value="UniProtKB-UniRule"/>
</dbReference>
<evidence type="ECO:0000256" key="12">
    <source>
        <dbReference type="ARBA" id="ARBA00023002"/>
    </source>
</evidence>
<feature type="binding site" evidence="20">
    <location>
        <begin position="118"/>
        <end position="121"/>
    </location>
    <ligand>
        <name>FMN</name>
        <dbReference type="ChEBI" id="CHEBI:58210"/>
    </ligand>
</feature>
<dbReference type="InterPro" id="IPR017938">
    <property type="entry name" value="Riboflavin_synthase-like_b-brl"/>
</dbReference>
<dbReference type="InterPro" id="IPR008254">
    <property type="entry name" value="Flavodoxin/NO_synth"/>
</dbReference>
<dbReference type="InterPro" id="IPR001094">
    <property type="entry name" value="Flavdoxin-like"/>
</dbReference>
<dbReference type="FunFam" id="3.40.50.360:FF:000036">
    <property type="entry name" value="NADPH--cytochrome P450 reductase"/>
    <property type="match status" value="1"/>
</dbReference>
<comment type="caution">
    <text evidence="20">Lacks conserved residue(s) required for the propagation of feature annotation.</text>
</comment>
<feature type="domain" description="Flavodoxin-like" evidence="22">
    <location>
        <begin position="61"/>
        <end position="206"/>
    </location>
</feature>
<evidence type="ECO:0000256" key="2">
    <source>
        <dbReference type="ARBA" id="ARBA00022516"/>
    </source>
</evidence>
<evidence type="ECO:0000256" key="15">
    <source>
        <dbReference type="ARBA" id="ARBA00023128"/>
    </source>
</evidence>
<evidence type="ECO:0000256" key="7">
    <source>
        <dbReference type="ARBA" id="ARBA00022824"/>
    </source>
</evidence>
<feature type="domain" description="FAD-binding FR-type" evidence="23">
    <location>
        <begin position="268"/>
        <end position="529"/>
    </location>
</feature>
<keyword evidence="1 20" id="KW-1003">Cell membrane</keyword>
<feature type="binding site" evidence="20">
    <location>
        <position position="687"/>
    </location>
    <ligand>
        <name>FAD</name>
        <dbReference type="ChEBI" id="CHEBI:57692"/>
    </ligand>
</feature>
<comment type="cofactor">
    <cofactor evidence="20">
        <name>FAD</name>
        <dbReference type="ChEBI" id="CHEBI:57692"/>
    </cofactor>
    <text evidence="20">Binds 1 FAD per monomer.</text>
</comment>
<dbReference type="GO" id="GO:0003959">
    <property type="term" value="F:NADPH dehydrogenase activity"/>
    <property type="evidence" value="ECO:0007669"/>
    <property type="project" value="EnsemblFungi"/>
</dbReference>
<dbReference type="InterPro" id="IPR001433">
    <property type="entry name" value="OxRdtase_FAD/NAD-bd"/>
</dbReference>
<dbReference type="GO" id="GO:0005829">
    <property type="term" value="C:cytosol"/>
    <property type="evidence" value="ECO:0007669"/>
    <property type="project" value="TreeGrafter"/>
</dbReference>
<keyword evidence="11" id="KW-1133">Transmembrane helix</keyword>
<evidence type="ECO:0000256" key="21">
    <source>
        <dbReference type="PIRNR" id="PIRNR000208"/>
    </source>
</evidence>
<evidence type="ECO:0000256" key="6">
    <source>
        <dbReference type="ARBA" id="ARBA00022787"/>
    </source>
</evidence>
<keyword evidence="16 20" id="KW-0472">Membrane</keyword>
<dbReference type="Gene3D" id="3.40.50.80">
    <property type="entry name" value="Nucleotide-binding domain of ferredoxin-NADP reductase (FNR) module"/>
    <property type="match status" value="1"/>
</dbReference>
<reference evidence="24 25" key="1">
    <citation type="submission" date="2015-10" db="EMBL/GenBank/DDBJ databases">
        <title>Draft genomes sequences of Candida glabrata isolates 1A, 1B, 2A, 2B, 3A and 3B.</title>
        <authorList>
            <person name="Haavelsrud O.E."/>
            <person name="Gaustad P."/>
        </authorList>
    </citation>
    <scope>NUCLEOTIDE SEQUENCE [LARGE SCALE GENOMIC DNA]</scope>
    <source>
        <strain evidence="24">910700640</strain>
    </source>
</reference>
<feature type="binding site" evidence="20">
    <location>
        <begin position="441"/>
        <end position="444"/>
    </location>
    <ligand>
        <name>FAD</name>
        <dbReference type="ChEBI" id="CHEBI:57692"/>
    </ligand>
</feature>
<keyword evidence="8 20" id="KW-0274">FAD</keyword>
<keyword evidence="14 20" id="KW-0443">Lipid metabolism</keyword>
<keyword evidence="5" id="KW-0812">Transmembrane</keyword>
<evidence type="ECO:0000259" key="23">
    <source>
        <dbReference type="PROSITE" id="PS51384"/>
    </source>
</evidence>
<feature type="binding site" evidence="20">
    <location>
        <begin position="613"/>
        <end position="617"/>
    </location>
    <ligand>
        <name>NADP(+)</name>
        <dbReference type="ChEBI" id="CHEBI:58349"/>
    </ligand>
</feature>
<dbReference type="Gene3D" id="1.20.990.10">
    <property type="entry name" value="NADPH-cytochrome p450 Reductase, Chain A, domain 3"/>
    <property type="match status" value="1"/>
</dbReference>
<keyword evidence="7 20" id="KW-0256">Endoplasmic reticulum</keyword>
<comment type="function">
    <text evidence="20">This enzyme is required for electron transfer from NADP to cytochrome P450 in microsomes. It can also provide electron transfer to heme oxygenase and cytochrome B5. Involved in ergosterol biosynthesis.</text>
</comment>
<dbReference type="SUPFAM" id="SSF63380">
    <property type="entry name" value="Riboflavin synthase domain-like"/>
    <property type="match status" value="1"/>
</dbReference>
<evidence type="ECO:0000256" key="4">
    <source>
        <dbReference type="ARBA" id="ARBA00022643"/>
    </source>
</evidence>
<sequence>MDKTDLLVLIGLTLVVVLYLKRETIKSFISELLFAEEDSATTVSTSSRDIAEVVNEHGKNYVVFYASQTGTAEDYAKKFAKELTAKFGLNVMCADVEYFDFETLNDLPDGCVVSFFVSTYGEGDFPDGAVHLEDFLSNCGTTDLENVNFTIFGLGNCTYEFFNGASRKCNKYLLEAGAKQIGAAGEGDDGSGSTDEDYLAWKDAILEELKSKLKLDERQEKFVPSFKLETLETVTEKTSLGEPSLQYLPANKLSFNDEGVQLGPFDLSQPYVAPVAKSYELFKSGDRNCIHSEIDVSGSNIKYTTGDHLAIWPSNANEKVEQFLQLFNLKGDTIFNLKPLDSTIKVPFPCPTTIEATVRHYLEITGPVSRQSFGSLIQFAPNEEIKQKLTALAKDKDLFAKEITAKCYNLADALLYVSNGQPWSTVPWEFLIEAMAHIQPRYYSISSSSLSEKQTIHITSVVENSPNPVDPSLPPVVGVATNLLRNVQLAKNNEDTSSMPVHYDLNGPRNLFQGYKLPVHVRRSTFRLPTNPSTPVIMIGPGTGVAPFRGFIRERVKFVEQQENVQLGKHLLFYGSRNTDDYLYREEWPEYAKKLGASFEMIVGHSRIPGQPKVYVQDKIREHAQEVLKLIHEGAFLYICGDAKNMAQGVNAALVDILSEDKKITKEEASEMIKMLKTTGRFQEDVW</sequence>
<feature type="binding site" evidence="20">
    <location>
        <begin position="478"/>
        <end position="481"/>
    </location>
    <ligand>
        <name>FAD</name>
        <dbReference type="ChEBI" id="CHEBI:57692"/>
    </ligand>
</feature>
<dbReference type="InterPro" id="IPR017927">
    <property type="entry name" value="FAD-bd_FR_type"/>
</dbReference>
<dbReference type="InterPro" id="IPR023208">
    <property type="entry name" value="P450R"/>
</dbReference>
<dbReference type="CDD" id="cd06204">
    <property type="entry name" value="CYPOR"/>
    <property type="match status" value="1"/>
</dbReference>
<comment type="caution">
    <text evidence="24">The sequence shown here is derived from an EMBL/GenBank/DDBJ whole genome shotgun (WGS) entry which is preliminary data.</text>
</comment>